<name>A0A8J2JIN0_9HEXA</name>
<dbReference type="AlphaFoldDB" id="A0A8J2JIN0"/>
<evidence type="ECO:0000313" key="1">
    <source>
        <dbReference type="EMBL" id="CAG7720491.1"/>
    </source>
</evidence>
<proteinExistence type="predicted"/>
<keyword evidence="2" id="KW-1185">Reference proteome</keyword>
<gene>
    <name evidence="1" type="ORF">AFUS01_LOCUS9763</name>
</gene>
<evidence type="ECO:0000313" key="2">
    <source>
        <dbReference type="Proteomes" id="UP000708208"/>
    </source>
</evidence>
<sequence length="66" mass="7734">MTSLCWNLSANNYTALWPEIREFFEFFGENKISQERITNQYKIQLSALEKSGFSLHGTIICRRTLS</sequence>
<dbReference type="Proteomes" id="UP000708208">
    <property type="component" value="Unassembled WGS sequence"/>
</dbReference>
<accession>A0A8J2JIN0</accession>
<reference evidence="1" key="1">
    <citation type="submission" date="2021-06" db="EMBL/GenBank/DDBJ databases">
        <authorList>
            <person name="Hodson N. C."/>
            <person name="Mongue J. A."/>
            <person name="Jaron S. K."/>
        </authorList>
    </citation>
    <scope>NUCLEOTIDE SEQUENCE</scope>
</reference>
<dbReference type="EMBL" id="CAJVCH010071107">
    <property type="protein sequence ID" value="CAG7720491.1"/>
    <property type="molecule type" value="Genomic_DNA"/>
</dbReference>
<organism evidence="1 2">
    <name type="scientific">Allacma fusca</name>
    <dbReference type="NCBI Taxonomy" id="39272"/>
    <lineage>
        <taxon>Eukaryota</taxon>
        <taxon>Metazoa</taxon>
        <taxon>Ecdysozoa</taxon>
        <taxon>Arthropoda</taxon>
        <taxon>Hexapoda</taxon>
        <taxon>Collembola</taxon>
        <taxon>Symphypleona</taxon>
        <taxon>Sminthuridae</taxon>
        <taxon>Allacma</taxon>
    </lineage>
</organism>
<comment type="caution">
    <text evidence="1">The sequence shown here is derived from an EMBL/GenBank/DDBJ whole genome shotgun (WGS) entry which is preliminary data.</text>
</comment>
<protein>
    <submittedName>
        <fullName evidence="1">Uncharacterized protein</fullName>
    </submittedName>
</protein>